<protein>
    <submittedName>
        <fullName evidence="5">Pilin</fullName>
    </submittedName>
</protein>
<dbReference type="PROSITE" id="PS00409">
    <property type="entry name" value="PROKAR_NTER_METHYL"/>
    <property type="match status" value="1"/>
</dbReference>
<feature type="transmembrane region" description="Helical" evidence="4">
    <location>
        <begin position="6"/>
        <end position="26"/>
    </location>
</feature>
<dbReference type="Gene3D" id="3.30.700.10">
    <property type="entry name" value="Glycoprotein, Type 4 Pilin"/>
    <property type="match status" value="1"/>
</dbReference>
<dbReference type="Pfam" id="PF00114">
    <property type="entry name" value="Pilin"/>
    <property type="match status" value="1"/>
</dbReference>
<dbReference type="InterPro" id="IPR045584">
    <property type="entry name" value="Pilin-like"/>
</dbReference>
<evidence type="ECO:0000256" key="3">
    <source>
        <dbReference type="RuleBase" id="RU000389"/>
    </source>
</evidence>
<dbReference type="InterPro" id="IPR012902">
    <property type="entry name" value="N_methyl_site"/>
</dbReference>
<organism evidence="5 6">
    <name type="scientific">Pseudoalteromonas rhizosphaerae</name>
    <dbReference type="NCBI Taxonomy" id="2518973"/>
    <lineage>
        <taxon>Bacteria</taxon>
        <taxon>Pseudomonadati</taxon>
        <taxon>Pseudomonadota</taxon>
        <taxon>Gammaproteobacteria</taxon>
        <taxon>Alteromonadales</taxon>
        <taxon>Pseudoalteromonadaceae</taxon>
        <taxon>Pseudoalteromonas</taxon>
    </lineage>
</organism>
<evidence type="ECO:0000256" key="2">
    <source>
        <dbReference type="ARBA" id="ARBA00022481"/>
    </source>
</evidence>
<gene>
    <name evidence="5" type="ORF">ACI2JU_03135</name>
</gene>
<dbReference type="Pfam" id="PF07963">
    <property type="entry name" value="N_methyl"/>
    <property type="match status" value="1"/>
</dbReference>
<dbReference type="InterPro" id="IPR001082">
    <property type="entry name" value="Pilin"/>
</dbReference>
<dbReference type="EMBL" id="JBJDOT010000003">
    <property type="protein sequence ID" value="MFK3862866.1"/>
    <property type="molecule type" value="Genomic_DNA"/>
</dbReference>
<dbReference type="SUPFAM" id="SSF54523">
    <property type="entry name" value="Pili subunits"/>
    <property type="match status" value="1"/>
</dbReference>
<dbReference type="PANTHER" id="PTHR30093">
    <property type="entry name" value="GENERAL SECRETION PATHWAY PROTEIN G"/>
    <property type="match status" value="1"/>
</dbReference>
<keyword evidence="6" id="KW-1185">Reference proteome</keyword>
<name>A0ABW8KWS9_9GAMM</name>
<evidence type="ECO:0000256" key="4">
    <source>
        <dbReference type="SAM" id="Phobius"/>
    </source>
</evidence>
<sequence>MKNKGFTLIELMVVIAIIGILASVALPQYSKYIQRSELVDPLAMAAVIREDVTTFYLEQGRFPSNNEEAGIPASKFLIGNRVTGIVVDVGAIHISLGNKASVPLQGTILTFRPAVVTGSPGSPIAWLCGYDQPVAGMQAMGKNKTTVPKDILPSSCKELKY</sequence>
<keyword evidence="2" id="KW-0488">Methylation</keyword>
<keyword evidence="3" id="KW-0281">Fimbrium</keyword>
<evidence type="ECO:0000313" key="6">
    <source>
        <dbReference type="Proteomes" id="UP001620262"/>
    </source>
</evidence>
<comment type="similarity">
    <text evidence="1 3">Belongs to the N-Me-Phe pilin family.</text>
</comment>
<keyword evidence="4" id="KW-0472">Membrane</keyword>
<dbReference type="PANTHER" id="PTHR30093:SF34">
    <property type="entry name" value="PREPILIN PEPTIDASE-DEPENDENT PROTEIN D"/>
    <property type="match status" value="1"/>
</dbReference>
<keyword evidence="4" id="KW-1133">Transmembrane helix</keyword>
<dbReference type="Proteomes" id="UP001620262">
    <property type="component" value="Unassembled WGS sequence"/>
</dbReference>
<evidence type="ECO:0000313" key="5">
    <source>
        <dbReference type="EMBL" id="MFK3862866.1"/>
    </source>
</evidence>
<comment type="caution">
    <text evidence="5">The sequence shown here is derived from an EMBL/GenBank/DDBJ whole genome shotgun (WGS) entry which is preliminary data.</text>
</comment>
<proteinExistence type="inferred from homology"/>
<accession>A0ABW8KWS9</accession>
<reference evidence="5 6" key="1">
    <citation type="submission" date="2024-11" db="EMBL/GenBank/DDBJ databases">
        <title>The Natural Products Discovery Center: Release of the First 8490 Sequenced Strains for Exploring Actinobacteria Biosynthetic Diversity.</title>
        <authorList>
            <person name="Kalkreuter E."/>
            <person name="Kautsar S.A."/>
            <person name="Yang D."/>
            <person name="Bader C.D."/>
            <person name="Teijaro C.N."/>
            <person name="Fluegel L."/>
            <person name="Davis C.M."/>
            <person name="Simpson J.R."/>
            <person name="Lauterbach L."/>
            <person name="Steele A.D."/>
            <person name="Gui C."/>
            <person name="Meng S."/>
            <person name="Li G."/>
            <person name="Viehrig K."/>
            <person name="Ye F."/>
            <person name="Su P."/>
            <person name="Kiefer A.F."/>
            <person name="Nichols A."/>
            <person name="Cepeda A.J."/>
            <person name="Yan W."/>
            <person name="Fan B."/>
            <person name="Jiang Y."/>
            <person name="Adhikari A."/>
            <person name="Zheng C.-J."/>
            <person name="Schuster L."/>
            <person name="Cowan T.M."/>
            <person name="Smanski M.J."/>
            <person name="Chevrette M.G."/>
            <person name="De Carvalho L.P.S."/>
            <person name="Shen B."/>
        </authorList>
    </citation>
    <scope>NUCLEOTIDE SEQUENCE [LARGE SCALE GENOMIC DNA]</scope>
    <source>
        <strain evidence="5 6">NPDC078403</strain>
    </source>
</reference>
<keyword evidence="4" id="KW-0812">Transmembrane</keyword>
<dbReference type="NCBIfam" id="TIGR02532">
    <property type="entry name" value="IV_pilin_GFxxxE"/>
    <property type="match status" value="1"/>
</dbReference>
<evidence type="ECO:0000256" key="1">
    <source>
        <dbReference type="ARBA" id="ARBA00005233"/>
    </source>
</evidence>
<dbReference type="RefSeq" id="WP_149982256.1">
    <property type="nucleotide sequence ID" value="NZ_CABVLM010000009.1"/>
</dbReference>